<accession>A0A833SPI9</accession>
<keyword evidence="2 4" id="KW-0863">Zinc-finger</keyword>
<comment type="caution">
    <text evidence="6">The sequence shown here is derived from an EMBL/GenBank/DDBJ whole genome shotgun (WGS) entry which is preliminary data.</text>
</comment>
<gene>
    <name evidence="6" type="ORF">GN244_ATG16899</name>
</gene>
<dbReference type="InterPro" id="IPR007527">
    <property type="entry name" value="Znf_SWIM"/>
</dbReference>
<protein>
    <submittedName>
        <fullName evidence="6">SWIM zinc finger domain-containing protein</fullName>
    </submittedName>
</protein>
<evidence type="ECO:0000256" key="2">
    <source>
        <dbReference type="ARBA" id="ARBA00022771"/>
    </source>
</evidence>
<organism evidence="6 7">
    <name type="scientific">Phytophthora infestans</name>
    <name type="common">Potato late blight agent</name>
    <name type="synonym">Botrytis infestans</name>
    <dbReference type="NCBI Taxonomy" id="4787"/>
    <lineage>
        <taxon>Eukaryota</taxon>
        <taxon>Sar</taxon>
        <taxon>Stramenopiles</taxon>
        <taxon>Oomycota</taxon>
        <taxon>Peronosporomycetes</taxon>
        <taxon>Peronosporales</taxon>
        <taxon>Peronosporaceae</taxon>
        <taxon>Phytophthora</taxon>
    </lineage>
</organism>
<dbReference type="SMART" id="SM00575">
    <property type="entry name" value="ZnF_PMZ"/>
    <property type="match status" value="1"/>
</dbReference>
<dbReference type="InterPro" id="IPR006564">
    <property type="entry name" value="Znf_PMZ"/>
</dbReference>
<dbReference type="GO" id="GO:0008270">
    <property type="term" value="F:zinc ion binding"/>
    <property type="evidence" value="ECO:0007669"/>
    <property type="project" value="UniProtKB-KW"/>
</dbReference>
<keyword evidence="1" id="KW-0479">Metal-binding</keyword>
<evidence type="ECO:0000256" key="3">
    <source>
        <dbReference type="ARBA" id="ARBA00022833"/>
    </source>
</evidence>
<dbReference type="Pfam" id="PF04434">
    <property type="entry name" value="SWIM"/>
    <property type="match status" value="1"/>
</dbReference>
<keyword evidence="3" id="KW-0862">Zinc</keyword>
<proteinExistence type="predicted"/>
<evidence type="ECO:0000313" key="7">
    <source>
        <dbReference type="Proteomes" id="UP000602510"/>
    </source>
</evidence>
<evidence type="ECO:0000313" key="6">
    <source>
        <dbReference type="EMBL" id="KAF4031255.1"/>
    </source>
</evidence>
<dbReference type="Proteomes" id="UP000602510">
    <property type="component" value="Unassembled WGS sequence"/>
</dbReference>
<sequence>MDVPSTGPTTLGVKTGSTISLAKGMQFAQRKEATLHIKNFAQAQGKRAITCQAKSGGNNRLYVCASKTNCSFHTQLIKSQRQNYFEYHISSLNVAHEGCSGTVKVTAASSRGMMYRVREVLMEDTSLDYAEGCKRVQSLLVLFKRGNPTSYIDIEYTADNRFRRAFLSHPDVHLLGETSQAVIGLDGAFLKHKGADNTILIFVGRNGNLENIILAVAICPSEDEYCTWHIIGNMNAKFRGQVTQYVENWVWGVQGAVSKPDFESKIAAFAIAGLSTSMFCPKRYTDGERQTSWSRRTPRLFTIEVGIQLFFQYFTEKWMLTKFKRFDQARKWLDAGKKVTPKTKESMSEQAENARYHDISLSNEDVGFVRDMRGFPPVRRRVKLLERTCTCSFFYQYGIPCSHIYSMLAFIDQPERIFDFFDRCYLVETYMRANDAATSNIELVLDDHI</sequence>
<dbReference type="PANTHER" id="PTHR31973:SF187">
    <property type="entry name" value="MUTATOR TRANSPOSASE MUDRA PROTEIN"/>
    <property type="match status" value="1"/>
</dbReference>
<name>A0A833SPI9_PHYIN</name>
<dbReference type="AlphaFoldDB" id="A0A833SPI9"/>
<reference evidence="6" key="1">
    <citation type="submission" date="2020-04" db="EMBL/GenBank/DDBJ databases">
        <title>Hybrid Assembly of Korean Phytophthora infestans isolates.</title>
        <authorList>
            <person name="Prokchorchik M."/>
            <person name="Lee Y."/>
            <person name="Seo J."/>
            <person name="Cho J.-H."/>
            <person name="Park Y.-E."/>
            <person name="Jang D.-C."/>
            <person name="Im J.-S."/>
            <person name="Choi J.-G."/>
            <person name="Park H.-J."/>
            <person name="Lee G.-B."/>
            <person name="Lee Y.-G."/>
            <person name="Hong S.-Y."/>
            <person name="Cho K."/>
            <person name="Sohn K.H."/>
        </authorList>
    </citation>
    <scope>NUCLEOTIDE SEQUENCE</scope>
    <source>
        <strain evidence="6">KR_1_A1</strain>
    </source>
</reference>
<evidence type="ECO:0000259" key="5">
    <source>
        <dbReference type="PROSITE" id="PS50966"/>
    </source>
</evidence>
<dbReference type="PANTHER" id="PTHR31973">
    <property type="entry name" value="POLYPROTEIN, PUTATIVE-RELATED"/>
    <property type="match status" value="1"/>
</dbReference>
<evidence type="ECO:0000256" key="4">
    <source>
        <dbReference type="PROSITE-ProRule" id="PRU00325"/>
    </source>
</evidence>
<dbReference type="EMBL" id="WSZM01000595">
    <property type="protein sequence ID" value="KAF4031255.1"/>
    <property type="molecule type" value="Genomic_DNA"/>
</dbReference>
<feature type="domain" description="SWIM-type" evidence="5">
    <location>
        <begin position="380"/>
        <end position="412"/>
    </location>
</feature>
<evidence type="ECO:0000256" key="1">
    <source>
        <dbReference type="ARBA" id="ARBA00022723"/>
    </source>
</evidence>
<keyword evidence="7" id="KW-1185">Reference proteome</keyword>
<dbReference type="PROSITE" id="PS50966">
    <property type="entry name" value="ZF_SWIM"/>
    <property type="match status" value="1"/>
</dbReference>